<gene>
    <name evidence="3" type="ORF">BP5553_09145</name>
</gene>
<feature type="domain" description="Heterokaryon incompatibility" evidence="2">
    <location>
        <begin position="58"/>
        <end position="195"/>
    </location>
</feature>
<dbReference type="PANTHER" id="PTHR24148:SF82">
    <property type="entry name" value="HETEROKARYON INCOMPATIBILITY DOMAIN-CONTAINING PROTEIN"/>
    <property type="match status" value="1"/>
</dbReference>
<dbReference type="Proteomes" id="UP000254866">
    <property type="component" value="Unassembled WGS sequence"/>
</dbReference>
<dbReference type="InterPro" id="IPR052895">
    <property type="entry name" value="HetReg/Transcr_Mod"/>
</dbReference>
<keyword evidence="4" id="KW-1185">Reference proteome</keyword>
<dbReference type="PANTHER" id="PTHR24148">
    <property type="entry name" value="ANKYRIN REPEAT DOMAIN-CONTAINING PROTEIN 39 HOMOLOG-RELATED"/>
    <property type="match status" value="1"/>
</dbReference>
<evidence type="ECO:0000256" key="1">
    <source>
        <dbReference type="SAM" id="MobiDB-lite"/>
    </source>
</evidence>
<comment type="caution">
    <text evidence="3">The sequence shown here is derived from an EMBL/GenBank/DDBJ whole genome shotgun (WGS) entry which is preliminary data.</text>
</comment>
<dbReference type="AlphaFoldDB" id="A0A370TE10"/>
<dbReference type="OrthoDB" id="3557394at2759"/>
<accession>A0A370TE10</accession>
<dbReference type="RefSeq" id="XP_031866411.1">
    <property type="nucleotide sequence ID" value="XM_032017768.1"/>
</dbReference>
<dbReference type="GeneID" id="43601994"/>
<sequence>MNLYETLPTPHSIRVLTLKRPTLGIEGIEKDTERSATGVEQPVYCEMSVISLTEPEPFDALSYVWGDPSVRERSMVCNDKMVPITSNLWTALHQIWGEWPDKKLWVDAICINQTDIPERNQQVTMMGGIYNIAQCVVVWLGEATQKSEDFFKILEKVRDGQDLSLTYGKNFNELLDFGGEILSRAWFRRAWTLQEISLSTDSIVCCGSQYADFRIFLKTIYSLNRLSEAEHFCGARILDVPTLAQVGEDRTLFHLLAQTQERESSDPRDKVYCLLSLLPRDLYDFMEADYSLSVEETFTWAARVCIELDKDLHCLWAAGLEALERARQERRFQRRRQERLQGPLQREDSDEEGLESEEEDRREDEDIFLPSWVPNWKTEDEVSSLRNLYRLIESARTDPERLRSRSNHGWRLERKSRKIGIPGFGFGRLKIDKQEDSALLTVFPKCAMRTLEFQPSKTSTSMELSNNDFVTLCKRINRHDIEHCACIDGSPRVRYPLCHLPTRVKEGDWLWTPTFGNNKRDDKDDYEDRIYIDNGDVWDDDDDGNDGIDGMMEMSRMMNGDKKDIFYVFVLRPVEATEEAQFQLVGKGVGKAYNLKRQWARILTTFILI</sequence>
<evidence type="ECO:0000259" key="2">
    <source>
        <dbReference type="Pfam" id="PF06985"/>
    </source>
</evidence>
<dbReference type="InterPro" id="IPR010730">
    <property type="entry name" value="HET"/>
</dbReference>
<dbReference type="EMBL" id="NPIC01000010">
    <property type="protein sequence ID" value="RDL32689.1"/>
    <property type="molecule type" value="Genomic_DNA"/>
</dbReference>
<organism evidence="3 4">
    <name type="scientific">Venustampulla echinocandica</name>
    <dbReference type="NCBI Taxonomy" id="2656787"/>
    <lineage>
        <taxon>Eukaryota</taxon>
        <taxon>Fungi</taxon>
        <taxon>Dikarya</taxon>
        <taxon>Ascomycota</taxon>
        <taxon>Pezizomycotina</taxon>
        <taxon>Leotiomycetes</taxon>
        <taxon>Helotiales</taxon>
        <taxon>Pleuroascaceae</taxon>
        <taxon>Venustampulla</taxon>
    </lineage>
</organism>
<name>A0A370TE10_9HELO</name>
<reference evidence="3 4" key="1">
    <citation type="journal article" date="2018" name="IMA Fungus">
        <title>IMA Genome-F 9: Draft genome sequence of Annulohypoxylon stygium, Aspergillus mulundensis, Berkeleyomyces basicola (syn. Thielaviopsis basicola), Ceratocystis smalleyi, two Cercospora beticola strains, Coleophoma cylindrospora, Fusarium fracticaudum, Phialophora cf. hyalina, and Morchella septimelata.</title>
        <authorList>
            <person name="Wingfield B.D."/>
            <person name="Bills G.F."/>
            <person name="Dong Y."/>
            <person name="Huang W."/>
            <person name="Nel W.J."/>
            <person name="Swalarsk-Parry B.S."/>
            <person name="Vaghefi N."/>
            <person name="Wilken P.M."/>
            <person name="An Z."/>
            <person name="de Beer Z.W."/>
            <person name="De Vos L."/>
            <person name="Chen L."/>
            <person name="Duong T.A."/>
            <person name="Gao Y."/>
            <person name="Hammerbacher A."/>
            <person name="Kikkert J.R."/>
            <person name="Li Y."/>
            <person name="Li H."/>
            <person name="Li K."/>
            <person name="Li Q."/>
            <person name="Liu X."/>
            <person name="Ma X."/>
            <person name="Naidoo K."/>
            <person name="Pethybridge S.J."/>
            <person name="Sun J."/>
            <person name="Steenkamp E.T."/>
            <person name="van der Nest M.A."/>
            <person name="van Wyk S."/>
            <person name="Wingfield M.J."/>
            <person name="Xiong C."/>
            <person name="Yue Q."/>
            <person name="Zhang X."/>
        </authorList>
    </citation>
    <scope>NUCLEOTIDE SEQUENCE [LARGE SCALE GENOMIC DNA]</scope>
    <source>
        <strain evidence="3 4">BP 5553</strain>
    </source>
</reference>
<dbReference type="Pfam" id="PF06985">
    <property type="entry name" value="HET"/>
    <property type="match status" value="1"/>
</dbReference>
<evidence type="ECO:0000313" key="4">
    <source>
        <dbReference type="Proteomes" id="UP000254866"/>
    </source>
</evidence>
<proteinExistence type="predicted"/>
<feature type="region of interest" description="Disordered" evidence="1">
    <location>
        <begin position="337"/>
        <end position="363"/>
    </location>
</feature>
<feature type="compositionally biased region" description="Acidic residues" evidence="1">
    <location>
        <begin position="348"/>
        <end position="363"/>
    </location>
</feature>
<protein>
    <recommendedName>
        <fullName evidence="2">Heterokaryon incompatibility domain-containing protein</fullName>
    </recommendedName>
</protein>
<evidence type="ECO:0000313" key="3">
    <source>
        <dbReference type="EMBL" id="RDL32689.1"/>
    </source>
</evidence>